<protein>
    <recommendedName>
        <fullName evidence="8">OBG-type G domain-containing protein</fullName>
    </recommendedName>
</protein>
<evidence type="ECO:0000259" key="5">
    <source>
        <dbReference type="PROSITE" id="PS51710"/>
    </source>
</evidence>
<accession>A0A1B6C4I3</accession>
<dbReference type="NCBIfam" id="TIGR02729">
    <property type="entry name" value="Obg_CgtA"/>
    <property type="match status" value="1"/>
</dbReference>
<keyword evidence="3" id="KW-0547">Nucleotide-binding</keyword>
<evidence type="ECO:0000256" key="2">
    <source>
        <dbReference type="ARBA" id="ARBA00022517"/>
    </source>
</evidence>
<dbReference type="SUPFAM" id="SSF82051">
    <property type="entry name" value="Obg GTP-binding protein N-terminal domain"/>
    <property type="match status" value="1"/>
</dbReference>
<dbReference type="SUPFAM" id="SSF52540">
    <property type="entry name" value="P-loop containing nucleoside triphosphate hydrolases"/>
    <property type="match status" value="1"/>
</dbReference>
<sequence length="384" mass="41939">MLLQLKTSLIRMIKTPLFEYRLSSSKSATMPLPLRSKKRKSQRGLAKPFVDMKSVRAIGGSGGDGCISLLQAWSNEKAGPDGGDGGSGGHVIFEASYQVNCLNHVHAVIAADNGEKGYNKDCFGKNASHTVVKVPVGTILRNEKLDVVGDLSSEGSMFVAARGGAGGHGNMFFATDTEQTPLIAEYGAKGEDINYTLELRSMAHFGLLGLPNAGKSTLLQAITRAKPKIAPYPFTTLKPHLGVVQYSDYEQITVADLPGLIEDSHKNRGLGIAFLKHIERCTALIVLIDISIPEPWLQVNMLRHELQCFSNNMNTKPQIIVANKIDLPNSEENLKKLRTTYKDDQIVPISAKHGTNLLLLLQTLRQLYDLNLKTVKGYQESTGE</sequence>
<dbReference type="CDD" id="cd01898">
    <property type="entry name" value="Obg"/>
    <property type="match status" value="1"/>
</dbReference>
<dbReference type="Pfam" id="PF01018">
    <property type="entry name" value="GTP1_OBG"/>
    <property type="match status" value="1"/>
</dbReference>
<dbReference type="InterPro" id="IPR031167">
    <property type="entry name" value="G_OBG"/>
</dbReference>
<dbReference type="GO" id="GO:0005739">
    <property type="term" value="C:mitochondrion"/>
    <property type="evidence" value="ECO:0007669"/>
    <property type="project" value="TreeGrafter"/>
</dbReference>
<evidence type="ECO:0000256" key="4">
    <source>
        <dbReference type="ARBA" id="ARBA00023134"/>
    </source>
</evidence>
<reference evidence="7" key="1">
    <citation type="submission" date="2015-12" db="EMBL/GenBank/DDBJ databases">
        <title>De novo transcriptome assembly of four potential Pierce s Disease insect vectors from Arizona vineyards.</title>
        <authorList>
            <person name="Tassone E.E."/>
        </authorList>
    </citation>
    <scope>NUCLEOTIDE SEQUENCE</scope>
</reference>
<evidence type="ECO:0000313" key="7">
    <source>
        <dbReference type="EMBL" id="JAS08406.1"/>
    </source>
</evidence>
<dbReference type="EMBL" id="GEDC01028892">
    <property type="protein sequence ID" value="JAS08406.1"/>
    <property type="molecule type" value="Transcribed_RNA"/>
</dbReference>
<comment type="similarity">
    <text evidence="1">Belongs to the TRAFAC class OBG-HflX-like GTPase superfamily. OBG GTPase family.</text>
</comment>
<dbReference type="NCBIfam" id="TIGR00231">
    <property type="entry name" value="small_GTP"/>
    <property type="match status" value="1"/>
</dbReference>
<dbReference type="GO" id="GO:0000287">
    <property type="term" value="F:magnesium ion binding"/>
    <property type="evidence" value="ECO:0007669"/>
    <property type="project" value="InterPro"/>
</dbReference>
<keyword evidence="2" id="KW-0690">Ribosome biogenesis</keyword>
<dbReference type="GO" id="GO:0005525">
    <property type="term" value="F:GTP binding"/>
    <property type="evidence" value="ECO:0007669"/>
    <property type="project" value="UniProtKB-KW"/>
</dbReference>
<dbReference type="GO" id="GO:0003924">
    <property type="term" value="F:GTPase activity"/>
    <property type="evidence" value="ECO:0007669"/>
    <property type="project" value="InterPro"/>
</dbReference>
<feature type="domain" description="OBG-type G" evidence="5">
    <location>
        <begin position="203"/>
        <end position="369"/>
    </location>
</feature>
<dbReference type="Pfam" id="PF01926">
    <property type="entry name" value="MMR_HSR1"/>
    <property type="match status" value="1"/>
</dbReference>
<dbReference type="FunFam" id="2.70.210.12:FF:000001">
    <property type="entry name" value="GTPase Obg"/>
    <property type="match status" value="1"/>
</dbReference>
<dbReference type="InterPro" id="IPR045086">
    <property type="entry name" value="OBG_GTPase"/>
</dbReference>
<dbReference type="InterPro" id="IPR027417">
    <property type="entry name" value="P-loop_NTPase"/>
</dbReference>
<dbReference type="PRINTS" id="PR00326">
    <property type="entry name" value="GTP1OBG"/>
</dbReference>
<keyword evidence="4" id="KW-0342">GTP-binding</keyword>
<organism evidence="7">
    <name type="scientific">Clastoptera arizonana</name>
    <name type="common">Arizona spittle bug</name>
    <dbReference type="NCBI Taxonomy" id="38151"/>
    <lineage>
        <taxon>Eukaryota</taxon>
        <taxon>Metazoa</taxon>
        <taxon>Ecdysozoa</taxon>
        <taxon>Arthropoda</taxon>
        <taxon>Hexapoda</taxon>
        <taxon>Insecta</taxon>
        <taxon>Pterygota</taxon>
        <taxon>Neoptera</taxon>
        <taxon>Paraneoptera</taxon>
        <taxon>Hemiptera</taxon>
        <taxon>Auchenorrhyncha</taxon>
        <taxon>Cercopoidea</taxon>
        <taxon>Clastopteridae</taxon>
        <taxon>Clastoptera</taxon>
    </lineage>
</organism>
<dbReference type="InterPro" id="IPR014100">
    <property type="entry name" value="GTP-bd_Obg/CgtA"/>
</dbReference>
<dbReference type="Gene3D" id="2.70.210.12">
    <property type="entry name" value="GTP1/OBG domain"/>
    <property type="match status" value="1"/>
</dbReference>
<dbReference type="PANTHER" id="PTHR11702">
    <property type="entry name" value="DEVELOPMENTALLY REGULATED GTP-BINDING PROTEIN-RELATED"/>
    <property type="match status" value="1"/>
</dbReference>
<dbReference type="PIRSF" id="PIRSF002401">
    <property type="entry name" value="GTP_bd_Obg/CgtA"/>
    <property type="match status" value="1"/>
</dbReference>
<proteinExistence type="inferred from homology"/>
<dbReference type="GO" id="GO:0042254">
    <property type="term" value="P:ribosome biogenesis"/>
    <property type="evidence" value="ECO:0007669"/>
    <property type="project" value="UniProtKB-UniRule"/>
</dbReference>
<dbReference type="PROSITE" id="PS51710">
    <property type="entry name" value="G_OBG"/>
    <property type="match status" value="1"/>
</dbReference>
<dbReference type="InterPro" id="IPR006169">
    <property type="entry name" value="GTP1_OBG_dom"/>
</dbReference>
<evidence type="ECO:0000256" key="1">
    <source>
        <dbReference type="ARBA" id="ARBA00007699"/>
    </source>
</evidence>
<dbReference type="NCBIfam" id="NF008956">
    <property type="entry name" value="PRK12299.1"/>
    <property type="match status" value="1"/>
</dbReference>
<dbReference type="AlphaFoldDB" id="A0A1B6C4I3"/>
<dbReference type="PROSITE" id="PS51883">
    <property type="entry name" value="OBG"/>
    <property type="match status" value="1"/>
</dbReference>
<dbReference type="PANTHER" id="PTHR11702:SF31">
    <property type="entry name" value="MITOCHONDRIAL RIBOSOME-ASSOCIATED GTPASE 2"/>
    <property type="match status" value="1"/>
</dbReference>
<name>A0A1B6C4I3_9HEMI</name>
<dbReference type="InterPro" id="IPR036726">
    <property type="entry name" value="GTP1_OBG_dom_sf"/>
</dbReference>
<feature type="domain" description="Obg" evidence="6">
    <location>
        <begin position="47"/>
        <end position="202"/>
    </location>
</feature>
<evidence type="ECO:0000256" key="3">
    <source>
        <dbReference type="ARBA" id="ARBA00022741"/>
    </source>
</evidence>
<dbReference type="InterPro" id="IPR005225">
    <property type="entry name" value="Small_GTP-bd"/>
</dbReference>
<dbReference type="InterPro" id="IPR006073">
    <property type="entry name" value="GTP-bd"/>
</dbReference>
<dbReference type="Gene3D" id="3.40.50.300">
    <property type="entry name" value="P-loop containing nucleotide triphosphate hydrolases"/>
    <property type="match status" value="1"/>
</dbReference>
<gene>
    <name evidence="7" type="ORF">g.40774</name>
</gene>
<evidence type="ECO:0008006" key="8">
    <source>
        <dbReference type="Google" id="ProtNLM"/>
    </source>
</evidence>
<evidence type="ECO:0000259" key="6">
    <source>
        <dbReference type="PROSITE" id="PS51883"/>
    </source>
</evidence>